<comment type="caution">
    <text evidence="3">The sequence shown here is derived from an EMBL/GenBank/DDBJ whole genome shotgun (WGS) entry which is preliminary data.</text>
</comment>
<evidence type="ECO:0000313" key="4">
    <source>
        <dbReference type="Proteomes" id="UP000533905"/>
    </source>
</evidence>
<dbReference type="InterPro" id="IPR025205">
    <property type="entry name" value="PilX/PilW_C"/>
</dbReference>
<feature type="domain" description="PilX/PilW C-terminal" evidence="2">
    <location>
        <begin position="136"/>
        <end position="190"/>
    </location>
</feature>
<feature type="compositionally biased region" description="Low complexity" evidence="1">
    <location>
        <begin position="197"/>
        <end position="219"/>
    </location>
</feature>
<dbReference type="RefSeq" id="WP_171084439.1">
    <property type="nucleotide sequence ID" value="NZ_JABAIV010000003.1"/>
</dbReference>
<proteinExistence type="predicted"/>
<dbReference type="AlphaFoldDB" id="A0A7Y2K089"/>
<dbReference type="EMBL" id="JABAIV010000003">
    <property type="protein sequence ID" value="NNG23673.1"/>
    <property type="molecule type" value="Genomic_DNA"/>
</dbReference>
<organism evidence="3 4">
    <name type="scientific">Telluria aromaticivorans</name>
    <dbReference type="NCBI Taxonomy" id="2725995"/>
    <lineage>
        <taxon>Bacteria</taxon>
        <taxon>Pseudomonadati</taxon>
        <taxon>Pseudomonadota</taxon>
        <taxon>Betaproteobacteria</taxon>
        <taxon>Burkholderiales</taxon>
        <taxon>Oxalobacteraceae</taxon>
        <taxon>Telluria group</taxon>
        <taxon>Telluria</taxon>
    </lineage>
</organism>
<accession>A0A7Y2K089</accession>
<feature type="region of interest" description="Disordered" evidence="1">
    <location>
        <begin position="197"/>
        <end position="253"/>
    </location>
</feature>
<feature type="compositionally biased region" description="Low complexity" evidence="1">
    <location>
        <begin position="229"/>
        <end position="240"/>
    </location>
</feature>
<name>A0A7Y2K089_9BURK</name>
<dbReference type="Pfam" id="PF13681">
    <property type="entry name" value="PilX"/>
    <property type="match status" value="1"/>
</dbReference>
<evidence type="ECO:0000256" key="1">
    <source>
        <dbReference type="SAM" id="MobiDB-lite"/>
    </source>
</evidence>
<evidence type="ECO:0000259" key="2">
    <source>
        <dbReference type="Pfam" id="PF13681"/>
    </source>
</evidence>
<dbReference type="Proteomes" id="UP000533905">
    <property type="component" value="Unassembled WGS sequence"/>
</dbReference>
<evidence type="ECO:0000313" key="3">
    <source>
        <dbReference type="EMBL" id="NNG23673.1"/>
    </source>
</evidence>
<keyword evidence="4" id="KW-1185">Reference proteome</keyword>
<sequence>MHTTVPTCACRNREGGVALLTALLLMLAILLTGIASARSALHGALAASNERDRMLALHGAMAALADAEQDVEGGADPASARAAALASASPAAFSDGCRGGAPYQGLCSQAAAGDGAIHEALTDEDGPGVVLGAYTATQIPTGAGALAARPPRYLIERMPSPPDALLYRITALGFGSAGTTQVAVQAYYRKLLVAVPSGPSSPGTPGEPAPSADPGSPAESPAPPPAPDSPETSTAPAAPGTPGGPGLRVSWREIANWHDGVAAAAPAGTEEG</sequence>
<protein>
    <submittedName>
        <fullName evidence="3">Pilus assembly protein</fullName>
    </submittedName>
</protein>
<gene>
    <name evidence="3" type="ORF">HGB41_11780</name>
</gene>
<reference evidence="3 4" key="1">
    <citation type="submission" date="2020-04" db="EMBL/GenBank/DDBJ databases">
        <title>Massilia sp. nov., a cold adapted bacteria isolated from Arctic soil.</title>
        <authorList>
            <person name="Son J."/>
            <person name="Ka J.-O."/>
        </authorList>
    </citation>
    <scope>NUCLEOTIDE SEQUENCE [LARGE SCALE GENOMIC DNA]</scope>
    <source>
        <strain evidence="3 4">ML15P13</strain>
    </source>
</reference>